<gene>
    <name evidence="1" type="ORF">RchiOBHm_Chr5g0056401</name>
</gene>
<keyword evidence="2" id="KW-1185">Reference proteome</keyword>
<protein>
    <submittedName>
        <fullName evidence="1">Uncharacterized protein</fullName>
    </submittedName>
</protein>
<reference evidence="1 2" key="1">
    <citation type="journal article" date="2018" name="Nat. Genet.">
        <title>The Rosa genome provides new insights in the design of modern roses.</title>
        <authorList>
            <person name="Bendahmane M."/>
        </authorList>
    </citation>
    <scope>NUCLEOTIDE SEQUENCE [LARGE SCALE GENOMIC DNA]</scope>
    <source>
        <strain evidence="2">cv. Old Blush</strain>
    </source>
</reference>
<evidence type="ECO:0000313" key="2">
    <source>
        <dbReference type="Proteomes" id="UP000238479"/>
    </source>
</evidence>
<sequence length="266" mass="29375">MFTTYGIKDVHASHLSCMRNVNVPDQFVKAIRSTANGKAMMELNMGLYTNIGLHDFSLDSQSPTLGFELLFANMKFRKVLCMKMYMVAKNMVASGATTQGHMLHDKVIEISSQLNQANACTALGNYGHAEMKRLEQETNEKCVALAIIPMGNTDLVSEEIEQPLFLNVILQVLDFSTYSDNNLDILFDDVPIVGMLKTSAIDWLLIVPCLLTNGDSTPTVITWLSKQKAHSQSSSKYASPLGNFSTATMELLSHIVLEECECMGSC</sequence>
<dbReference type="AlphaFoldDB" id="A0A2P6QGN7"/>
<dbReference type="Gramene" id="PRQ33330">
    <property type="protein sequence ID" value="PRQ33330"/>
    <property type="gene ID" value="RchiOBHm_Chr5g0056401"/>
</dbReference>
<name>A0A2P6QGN7_ROSCH</name>
<dbReference type="Proteomes" id="UP000238479">
    <property type="component" value="Chromosome 5"/>
</dbReference>
<accession>A0A2P6QGN7</accession>
<dbReference type="EMBL" id="PDCK01000043">
    <property type="protein sequence ID" value="PRQ33330.1"/>
    <property type="molecule type" value="Genomic_DNA"/>
</dbReference>
<organism evidence="1 2">
    <name type="scientific">Rosa chinensis</name>
    <name type="common">China rose</name>
    <dbReference type="NCBI Taxonomy" id="74649"/>
    <lineage>
        <taxon>Eukaryota</taxon>
        <taxon>Viridiplantae</taxon>
        <taxon>Streptophyta</taxon>
        <taxon>Embryophyta</taxon>
        <taxon>Tracheophyta</taxon>
        <taxon>Spermatophyta</taxon>
        <taxon>Magnoliopsida</taxon>
        <taxon>eudicotyledons</taxon>
        <taxon>Gunneridae</taxon>
        <taxon>Pentapetalae</taxon>
        <taxon>rosids</taxon>
        <taxon>fabids</taxon>
        <taxon>Rosales</taxon>
        <taxon>Rosaceae</taxon>
        <taxon>Rosoideae</taxon>
        <taxon>Rosoideae incertae sedis</taxon>
        <taxon>Rosa</taxon>
    </lineage>
</organism>
<proteinExistence type="predicted"/>
<evidence type="ECO:0000313" key="1">
    <source>
        <dbReference type="EMBL" id="PRQ33330.1"/>
    </source>
</evidence>
<comment type="caution">
    <text evidence="1">The sequence shown here is derived from an EMBL/GenBank/DDBJ whole genome shotgun (WGS) entry which is preliminary data.</text>
</comment>